<keyword evidence="3" id="KW-1185">Reference proteome</keyword>
<protein>
    <submittedName>
        <fullName evidence="2">Uncharacterized protein</fullName>
    </submittedName>
</protein>
<accession>A0A9P7KUJ3</accession>
<sequence length="146" mass="15905">MSPSEFTIRLQRGITGGFTPVSPSAIYSISKEPDSEVTVASLVKEAGRSLPEIPTEKTISSTQTNDLVNELETILKAIPTESPQYSEDIYGLDTGIIWRSDDFEWSNKAPEGCGGGPGASKVQATDGQREKFKRAVEIIEEILKLE</sequence>
<name>A0A9P7KUJ3_9HYPO</name>
<evidence type="ECO:0000313" key="2">
    <source>
        <dbReference type="EMBL" id="KAG5659491.1"/>
    </source>
</evidence>
<organism evidence="2 3">
    <name type="scientific">Fusarium avenaceum</name>
    <dbReference type="NCBI Taxonomy" id="40199"/>
    <lineage>
        <taxon>Eukaryota</taxon>
        <taxon>Fungi</taxon>
        <taxon>Dikarya</taxon>
        <taxon>Ascomycota</taxon>
        <taxon>Pezizomycotina</taxon>
        <taxon>Sordariomycetes</taxon>
        <taxon>Hypocreomycetidae</taxon>
        <taxon>Hypocreales</taxon>
        <taxon>Nectriaceae</taxon>
        <taxon>Fusarium</taxon>
        <taxon>Fusarium tricinctum species complex</taxon>
    </lineage>
</organism>
<reference evidence="2" key="1">
    <citation type="submission" date="2021-04" db="EMBL/GenBank/DDBJ databases">
        <title>Draft genome of Fusarium avenaceum strain F156N33, isolated from an atmospheric sample in Virginia.</title>
        <authorList>
            <person name="Yang S."/>
            <person name="Vinatzer B.A."/>
            <person name="Coleman J."/>
        </authorList>
    </citation>
    <scope>NUCLEOTIDE SEQUENCE</scope>
    <source>
        <strain evidence="2">F156N33</strain>
    </source>
</reference>
<evidence type="ECO:0000256" key="1">
    <source>
        <dbReference type="SAM" id="MobiDB-lite"/>
    </source>
</evidence>
<evidence type="ECO:0000313" key="3">
    <source>
        <dbReference type="Proteomes" id="UP000782241"/>
    </source>
</evidence>
<dbReference type="Proteomes" id="UP000782241">
    <property type="component" value="Unassembled WGS sequence"/>
</dbReference>
<proteinExistence type="predicted"/>
<dbReference type="AlphaFoldDB" id="A0A9P7KUJ3"/>
<comment type="caution">
    <text evidence="2">The sequence shown here is derived from an EMBL/GenBank/DDBJ whole genome shotgun (WGS) entry which is preliminary data.</text>
</comment>
<dbReference type="EMBL" id="JAGPUO010000011">
    <property type="protein sequence ID" value="KAG5659491.1"/>
    <property type="molecule type" value="Genomic_DNA"/>
</dbReference>
<feature type="region of interest" description="Disordered" evidence="1">
    <location>
        <begin position="108"/>
        <end position="129"/>
    </location>
</feature>
<gene>
    <name evidence="2" type="ORF">KAF25_002050</name>
</gene>